<reference evidence="2 3" key="1">
    <citation type="submission" date="2022-09" db="EMBL/GenBank/DDBJ databases">
        <title>Evolutionary Diversification of Methanotrophic Ca. Methanophagales (ANME-1) and Their Expansive Virome.</title>
        <authorList>
            <person name="Laso-Perez R."/>
            <person name="Wu F."/>
            <person name="Cremiere A."/>
            <person name="Speth D."/>
            <person name="Magyar J.S."/>
            <person name="Krupovic M."/>
            <person name="Orphan V.J."/>
        </authorList>
    </citation>
    <scope>NUCLEOTIDE SEQUENCE [LARGE SCALE GENOMIC DNA]</scope>
    <source>
        <strain evidence="2">PBV299</strain>
    </source>
</reference>
<accession>A0ABY6GNA1</accession>
<dbReference type="Proteomes" id="UP001156193">
    <property type="component" value="Segment"/>
</dbReference>
<feature type="transmembrane region" description="Helical" evidence="1">
    <location>
        <begin position="7"/>
        <end position="26"/>
    </location>
</feature>
<keyword evidence="1" id="KW-1133">Transmembrane helix</keyword>
<evidence type="ECO:0000313" key="3">
    <source>
        <dbReference type="Proteomes" id="UP001156193"/>
    </source>
</evidence>
<protein>
    <submittedName>
        <fullName evidence="2">Uncharacterized protein</fullName>
    </submittedName>
</protein>
<sequence>MNLIKAAGVGALGTVMGAAGLSGYALLVGMEWAQSVFMLVVGGMMGIVSGLFASSTDKIVFEQPSGYKAKVHITAEE</sequence>
<feature type="transmembrane region" description="Helical" evidence="1">
    <location>
        <begin position="32"/>
        <end position="53"/>
    </location>
</feature>
<evidence type="ECO:0000256" key="1">
    <source>
        <dbReference type="SAM" id="Phobius"/>
    </source>
</evidence>
<keyword evidence="1" id="KW-0812">Transmembrane</keyword>
<dbReference type="EMBL" id="OP413838">
    <property type="protein sequence ID" value="UYL64840.1"/>
    <property type="molecule type" value="Genomic_DNA"/>
</dbReference>
<organism evidence="2 3">
    <name type="scientific">Methanophagales virus PBV299</name>
    <dbReference type="NCBI Taxonomy" id="2987730"/>
    <lineage>
        <taxon>Viruses</taxon>
        <taxon>Duplodnaviria</taxon>
        <taxon>Heunggongvirae</taxon>
        <taxon>Uroviricota</taxon>
        <taxon>Caudoviricetes</taxon>
        <taxon>Nakonvirales</taxon>
        <taxon>Ahpuchviridae</taxon>
        <taxon>Kisinvirus</taxon>
        <taxon>Kisinvirus pescaderoense</taxon>
    </lineage>
</organism>
<keyword evidence="1" id="KW-0472">Membrane</keyword>
<proteinExistence type="predicted"/>
<gene>
    <name evidence="2" type="ORF">OFDIEDLO_00044</name>
</gene>
<evidence type="ECO:0000313" key="2">
    <source>
        <dbReference type="EMBL" id="UYL64840.1"/>
    </source>
</evidence>
<name>A0ABY6GNA1_9CAUD</name>
<keyword evidence="3" id="KW-1185">Reference proteome</keyword>